<reference evidence="1 2" key="1">
    <citation type="submission" date="2023-05" db="EMBL/GenBank/DDBJ databases">
        <title>Sedimentitalea sp. nov. JM2-8.</title>
        <authorList>
            <person name="Huang J."/>
        </authorList>
    </citation>
    <scope>NUCLEOTIDE SEQUENCE [LARGE SCALE GENOMIC DNA]</scope>
    <source>
        <strain evidence="1 2">JM2-8</strain>
    </source>
</reference>
<evidence type="ECO:0000313" key="1">
    <source>
        <dbReference type="EMBL" id="MDK3075157.1"/>
    </source>
</evidence>
<protein>
    <recommendedName>
        <fullName evidence="3">Transposase</fullName>
    </recommendedName>
</protein>
<dbReference type="Proteomes" id="UP001227126">
    <property type="component" value="Unassembled WGS sequence"/>
</dbReference>
<name>A0ABT7FJ37_9RHOB</name>
<gene>
    <name evidence="1" type="ORF">QO034_18880</name>
</gene>
<organism evidence="1 2">
    <name type="scientific">Sedimentitalea xiamensis</name>
    <dbReference type="NCBI Taxonomy" id="3050037"/>
    <lineage>
        <taxon>Bacteria</taxon>
        <taxon>Pseudomonadati</taxon>
        <taxon>Pseudomonadota</taxon>
        <taxon>Alphaproteobacteria</taxon>
        <taxon>Rhodobacterales</taxon>
        <taxon>Paracoccaceae</taxon>
        <taxon>Sedimentitalea</taxon>
    </lineage>
</organism>
<dbReference type="RefSeq" id="WP_284487088.1">
    <property type="nucleotide sequence ID" value="NZ_JASNJE010000031.1"/>
</dbReference>
<dbReference type="EMBL" id="JASNJE010000031">
    <property type="protein sequence ID" value="MDK3075157.1"/>
    <property type="molecule type" value="Genomic_DNA"/>
</dbReference>
<proteinExistence type="predicted"/>
<accession>A0ABT7FJ37</accession>
<comment type="caution">
    <text evidence="1">The sequence shown here is derived from an EMBL/GenBank/DDBJ whole genome shotgun (WGS) entry which is preliminary data.</text>
</comment>
<keyword evidence="2" id="KW-1185">Reference proteome</keyword>
<evidence type="ECO:0000313" key="2">
    <source>
        <dbReference type="Proteomes" id="UP001227126"/>
    </source>
</evidence>
<sequence>MTDRQEDALRQLQDAHGRGVVLSVRVGDALVDLGHAKRTGTTGHGKGRAEYRAV</sequence>
<evidence type="ECO:0008006" key="3">
    <source>
        <dbReference type="Google" id="ProtNLM"/>
    </source>
</evidence>